<evidence type="ECO:0008006" key="5">
    <source>
        <dbReference type="Google" id="ProtNLM"/>
    </source>
</evidence>
<dbReference type="AlphaFoldDB" id="A0A7S3V953"/>
<gene>
    <name evidence="4" type="ORF">CDEB00056_LOCUS10487</name>
</gene>
<keyword evidence="2" id="KW-0175">Coiled coil</keyword>
<accession>A0A7S3V953</accession>
<dbReference type="PANTHER" id="PTHR11579:SF9">
    <property type="entry name" value="PROTEIN-L-ISOASPARTATE O-METHYLTRANSFERASE"/>
    <property type="match status" value="1"/>
</dbReference>
<sequence length="525" mass="59769">MAWHSSGNTNEELVDNLVENNQISSTCVVDAFRSVDRIHFVPKGAEEYAYHDSPLKEGNVHISAPHIYCTVVEALDLEQNSNLSFLNIGSGTGYLSCIVGHILGASSLSYGVELHDDVLQHSKAAINAWKDAREDTSNDPPFDFFHGNGFHISSQEGESRVGYDRIYVGAQISIELEKIKKLLAPGGILVAPVNESLMKVIRMDVEKMSTNDSSLSPLTLSTEYVSNEITGVHFAPLQRRPKIDIVIPAKKWSPSLHSSYPQSFQDSVKEILLCSRTPYNVPEKRVPVNMSATLPRDIWVHIFSFANRNWFNKEIGELPILRRSLRYEQNAAAEANLELAQLQARNALLEREREICMNMMRRWRTQMQYSLQQRESYATRQPQSSSMEEDPLLLSAQSLLNETNAIISTYRIRPQGMDVDHMDDDDDDDDDEDNDDDDDDDNERGMMDLDSQSGEHQVEESDEDNDDNDNRRHSFDMIDAEEREHDHERQHEEVVRHHLNPVTAIIHSIVERPQIRSVSITNEDL</sequence>
<evidence type="ECO:0000256" key="3">
    <source>
        <dbReference type="SAM" id="MobiDB-lite"/>
    </source>
</evidence>
<evidence type="ECO:0000313" key="4">
    <source>
        <dbReference type="EMBL" id="CAE0465646.1"/>
    </source>
</evidence>
<comment type="similarity">
    <text evidence="1">Belongs to the methyltransferase superfamily. L-isoaspartyl/D-aspartyl protein methyltransferase family.</text>
</comment>
<evidence type="ECO:0000256" key="2">
    <source>
        <dbReference type="SAM" id="Coils"/>
    </source>
</evidence>
<feature type="compositionally biased region" description="Acidic residues" evidence="3">
    <location>
        <begin position="421"/>
        <end position="442"/>
    </location>
</feature>
<dbReference type="SUPFAM" id="SSF53335">
    <property type="entry name" value="S-adenosyl-L-methionine-dependent methyltransferases"/>
    <property type="match status" value="1"/>
</dbReference>
<feature type="coiled-coil region" evidence="2">
    <location>
        <begin position="325"/>
        <end position="359"/>
    </location>
</feature>
<dbReference type="GO" id="GO:0004719">
    <property type="term" value="F:protein-L-isoaspartate (D-aspartate) O-methyltransferase activity"/>
    <property type="evidence" value="ECO:0007669"/>
    <property type="project" value="InterPro"/>
</dbReference>
<name>A0A7S3V953_9STRA</name>
<protein>
    <recommendedName>
        <fullName evidence="5">Protein-L-isoaspartate(D-aspartate) O-methyltransferase</fullName>
    </recommendedName>
</protein>
<dbReference type="Gene3D" id="3.40.50.150">
    <property type="entry name" value="Vaccinia Virus protein VP39"/>
    <property type="match status" value="1"/>
</dbReference>
<feature type="region of interest" description="Disordered" evidence="3">
    <location>
        <begin position="416"/>
        <end position="472"/>
    </location>
</feature>
<organism evidence="4">
    <name type="scientific">Chaetoceros debilis</name>
    <dbReference type="NCBI Taxonomy" id="122233"/>
    <lineage>
        <taxon>Eukaryota</taxon>
        <taxon>Sar</taxon>
        <taxon>Stramenopiles</taxon>
        <taxon>Ochrophyta</taxon>
        <taxon>Bacillariophyta</taxon>
        <taxon>Coscinodiscophyceae</taxon>
        <taxon>Chaetocerotophycidae</taxon>
        <taxon>Chaetocerotales</taxon>
        <taxon>Chaetocerotaceae</taxon>
        <taxon>Chaetoceros</taxon>
    </lineage>
</organism>
<proteinExistence type="inferred from homology"/>
<dbReference type="GO" id="GO:0005737">
    <property type="term" value="C:cytoplasm"/>
    <property type="evidence" value="ECO:0007669"/>
    <property type="project" value="TreeGrafter"/>
</dbReference>
<dbReference type="CDD" id="cd02440">
    <property type="entry name" value="AdoMet_MTases"/>
    <property type="match status" value="1"/>
</dbReference>
<dbReference type="InterPro" id="IPR000682">
    <property type="entry name" value="PCMT"/>
</dbReference>
<reference evidence="4" key="1">
    <citation type="submission" date="2021-01" db="EMBL/GenBank/DDBJ databases">
        <authorList>
            <person name="Corre E."/>
            <person name="Pelletier E."/>
            <person name="Niang G."/>
            <person name="Scheremetjew M."/>
            <person name="Finn R."/>
            <person name="Kale V."/>
            <person name="Holt S."/>
            <person name="Cochrane G."/>
            <person name="Meng A."/>
            <person name="Brown T."/>
            <person name="Cohen L."/>
        </authorList>
    </citation>
    <scope>NUCLEOTIDE SEQUENCE</scope>
    <source>
        <strain evidence="4">MM31A-1</strain>
    </source>
</reference>
<evidence type="ECO:0000256" key="1">
    <source>
        <dbReference type="ARBA" id="ARBA00005369"/>
    </source>
</evidence>
<dbReference type="EMBL" id="HBIO01013501">
    <property type="protein sequence ID" value="CAE0465646.1"/>
    <property type="molecule type" value="Transcribed_RNA"/>
</dbReference>
<dbReference type="PANTHER" id="PTHR11579">
    <property type="entry name" value="PROTEIN-L-ISOASPARTATE O-METHYLTRANSFERASE"/>
    <property type="match status" value="1"/>
</dbReference>
<dbReference type="InterPro" id="IPR029063">
    <property type="entry name" value="SAM-dependent_MTases_sf"/>
</dbReference>
<dbReference type="Pfam" id="PF01135">
    <property type="entry name" value="PCMT"/>
    <property type="match status" value="1"/>
</dbReference>